<keyword evidence="2" id="KW-1185">Reference proteome</keyword>
<evidence type="ECO:0000313" key="1">
    <source>
        <dbReference type="EMBL" id="KAI8016102.1"/>
    </source>
</evidence>
<accession>A0ACC0HT52</accession>
<protein>
    <submittedName>
        <fullName evidence="1">Uncharacterized protein</fullName>
    </submittedName>
</protein>
<gene>
    <name evidence="1" type="ORF">LOK49_LG05G03022</name>
</gene>
<sequence length="157" mass="17187">MRISCNIEEARTHFIDFLSLCNSLCWVSLSTIYSPSSLFPVSSQSKSSLLQWHSSPIASVFVPSRTLESKEWCCCLDKDEPTSYGRQYFPLAAVIGQDAIKTALLLGAINREIEGIIILGKRGTVKTVMARGLHAILSPIEVVVSSIANVEPACPEE</sequence>
<name>A0ACC0HT52_9ERIC</name>
<proteinExistence type="predicted"/>
<dbReference type="EMBL" id="CM045761">
    <property type="protein sequence ID" value="KAI8016102.1"/>
    <property type="molecule type" value="Genomic_DNA"/>
</dbReference>
<reference evidence="1 2" key="1">
    <citation type="journal article" date="2022" name="Plant J.">
        <title>Chromosome-level genome of Camellia lanceoleosa provides a valuable resource for understanding genome evolution and self-incompatibility.</title>
        <authorList>
            <person name="Gong W."/>
            <person name="Xiao S."/>
            <person name="Wang L."/>
            <person name="Liao Z."/>
            <person name="Chang Y."/>
            <person name="Mo W."/>
            <person name="Hu G."/>
            <person name="Li W."/>
            <person name="Zhao G."/>
            <person name="Zhu H."/>
            <person name="Hu X."/>
            <person name="Ji K."/>
            <person name="Xiang X."/>
            <person name="Song Q."/>
            <person name="Yuan D."/>
            <person name="Jin S."/>
            <person name="Zhang L."/>
        </authorList>
    </citation>
    <scope>NUCLEOTIDE SEQUENCE [LARGE SCALE GENOMIC DNA]</scope>
    <source>
        <strain evidence="1">SQ_2022a</strain>
    </source>
</reference>
<dbReference type="Proteomes" id="UP001060215">
    <property type="component" value="Chromosome 4"/>
</dbReference>
<evidence type="ECO:0000313" key="2">
    <source>
        <dbReference type="Proteomes" id="UP001060215"/>
    </source>
</evidence>
<organism evidence="1 2">
    <name type="scientific">Camellia lanceoleosa</name>
    <dbReference type="NCBI Taxonomy" id="1840588"/>
    <lineage>
        <taxon>Eukaryota</taxon>
        <taxon>Viridiplantae</taxon>
        <taxon>Streptophyta</taxon>
        <taxon>Embryophyta</taxon>
        <taxon>Tracheophyta</taxon>
        <taxon>Spermatophyta</taxon>
        <taxon>Magnoliopsida</taxon>
        <taxon>eudicotyledons</taxon>
        <taxon>Gunneridae</taxon>
        <taxon>Pentapetalae</taxon>
        <taxon>asterids</taxon>
        <taxon>Ericales</taxon>
        <taxon>Theaceae</taxon>
        <taxon>Camellia</taxon>
    </lineage>
</organism>
<comment type="caution">
    <text evidence="1">The sequence shown here is derived from an EMBL/GenBank/DDBJ whole genome shotgun (WGS) entry which is preliminary data.</text>
</comment>